<evidence type="ECO:0000313" key="2">
    <source>
        <dbReference type="Proteomes" id="UP000324705"/>
    </source>
</evidence>
<dbReference type="AlphaFoldDB" id="A0A9R0R5H6"/>
<protein>
    <submittedName>
        <fullName evidence="1">Uncharacterized protein</fullName>
    </submittedName>
</protein>
<reference evidence="1 2" key="1">
    <citation type="submission" date="2017-09" db="EMBL/GenBank/DDBJ databases">
        <authorList>
            <consortium name="International Durum Wheat Genome Sequencing Consortium (IDWGSC)"/>
            <person name="Milanesi L."/>
        </authorList>
    </citation>
    <scope>NUCLEOTIDE SEQUENCE [LARGE SCALE GENOMIC DNA]</scope>
    <source>
        <strain evidence="2">cv. Svevo</strain>
    </source>
</reference>
<dbReference type="EMBL" id="LT934112">
    <property type="protein sequence ID" value="VAH23488.1"/>
    <property type="molecule type" value="Genomic_DNA"/>
</dbReference>
<evidence type="ECO:0000313" key="1">
    <source>
        <dbReference type="EMBL" id="VAH23488.1"/>
    </source>
</evidence>
<keyword evidence="2" id="KW-1185">Reference proteome</keyword>
<sequence length="269" mass="29884">MASAEGSEVSELIAGNRKDAAVKGNSSSGMACELLQRADTKPLDERRCVKHALELREAATTAGFLPFMCQGPEMPLVHTLDMNVFTKLKEKDATATKGYPAAVVQGPEVPLVHTLELKQANYLAAMRQGLQVHRTLELNTLKPAEYLSSMRQGPEPLTLIPCALVRTIPRCLPQSIPKHVPAPGNLVIEDVEKTALGVQDKLRQKGGPEYCMRTIRATVEILKEKQEKALRRQSLLKKFKAWADDTSRGFTFYSIGEKVLQVWDKYFPK</sequence>
<organism evidence="1 2">
    <name type="scientific">Triticum turgidum subsp. durum</name>
    <name type="common">Durum wheat</name>
    <name type="synonym">Triticum durum</name>
    <dbReference type="NCBI Taxonomy" id="4567"/>
    <lineage>
        <taxon>Eukaryota</taxon>
        <taxon>Viridiplantae</taxon>
        <taxon>Streptophyta</taxon>
        <taxon>Embryophyta</taxon>
        <taxon>Tracheophyta</taxon>
        <taxon>Spermatophyta</taxon>
        <taxon>Magnoliopsida</taxon>
        <taxon>Liliopsida</taxon>
        <taxon>Poales</taxon>
        <taxon>Poaceae</taxon>
        <taxon>BOP clade</taxon>
        <taxon>Pooideae</taxon>
        <taxon>Triticodae</taxon>
        <taxon>Triticeae</taxon>
        <taxon>Triticinae</taxon>
        <taxon>Triticum</taxon>
    </lineage>
</organism>
<proteinExistence type="predicted"/>
<dbReference type="Proteomes" id="UP000324705">
    <property type="component" value="Chromosome 1B"/>
</dbReference>
<gene>
    <name evidence="1" type="ORF">TRITD_1Bv1G221180</name>
</gene>
<name>A0A9R0R5H6_TRITD</name>
<accession>A0A9R0R5H6</accession>
<dbReference type="Gramene" id="TRITD1Bv1G221180.1">
    <property type="protein sequence ID" value="TRITD1Bv1G221180.1"/>
    <property type="gene ID" value="TRITD1Bv1G221180"/>
</dbReference>